<dbReference type="EMBL" id="CAJOBO010000506">
    <property type="protein sequence ID" value="CAF4236627.1"/>
    <property type="molecule type" value="Genomic_DNA"/>
</dbReference>
<keyword evidence="6" id="KW-0963">Cytoplasm</keyword>
<dbReference type="InterPro" id="IPR016130">
    <property type="entry name" value="Tyr_Pase_AS"/>
</dbReference>
<keyword evidence="7" id="KW-0808">Transferase</keyword>
<feature type="domain" description="Pre-SET" evidence="18">
    <location>
        <begin position="1296"/>
        <end position="1380"/>
    </location>
</feature>
<dbReference type="SMART" id="SM01196">
    <property type="entry name" value="FERM_C"/>
    <property type="match status" value="1"/>
</dbReference>
<dbReference type="InterPro" id="IPR001214">
    <property type="entry name" value="SET_dom"/>
</dbReference>
<dbReference type="SUPFAM" id="SSF47031">
    <property type="entry name" value="Second domain of FERM"/>
    <property type="match status" value="1"/>
</dbReference>
<dbReference type="InterPro" id="IPR035963">
    <property type="entry name" value="FERM_2"/>
</dbReference>
<dbReference type="GO" id="GO:0005634">
    <property type="term" value="C:nucleus"/>
    <property type="evidence" value="ECO:0007669"/>
    <property type="project" value="InterPro"/>
</dbReference>
<feature type="region of interest" description="Disordered" evidence="12">
    <location>
        <begin position="1086"/>
        <end position="1122"/>
    </location>
</feature>
<dbReference type="InterPro" id="IPR029021">
    <property type="entry name" value="Prot-tyrosine_phosphatase-like"/>
</dbReference>
<keyword evidence="7" id="KW-0489">Methyltransferase</keyword>
<dbReference type="InterPro" id="IPR036034">
    <property type="entry name" value="PDZ_sf"/>
</dbReference>
<dbReference type="SMART" id="SM00295">
    <property type="entry name" value="B41"/>
    <property type="match status" value="1"/>
</dbReference>
<keyword evidence="10" id="KW-0904">Protein phosphatase</keyword>
<dbReference type="PANTHER" id="PTHR45706:SF4">
    <property type="entry name" value="TYROSINE-PROTEIN PHOSPHATASE"/>
    <property type="match status" value="1"/>
</dbReference>
<dbReference type="Pfam" id="PF05033">
    <property type="entry name" value="Pre-SET"/>
    <property type="match status" value="2"/>
</dbReference>
<dbReference type="SUPFAM" id="SSF52799">
    <property type="entry name" value="(Phosphotyrosine protein) phosphatases II"/>
    <property type="match status" value="1"/>
</dbReference>
<keyword evidence="9" id="KW-0378">Hydrolase</keyword>
<dbReference type="Pfam" id="PF09379">
    <property type="entry name" value="FERM_N"/>
    <property type="match status" value="1"/>
</dbReference>
<evidence type="ECO:0000256" key="1">
    <source>
        <dbReference type="ARBA" id="ARBA00004245"/>
    </source>
</evidence>
<evidence type="ECO:0000256" key="8">
    <source>
        <dbReference type="ARBA" id="ARBA00022691"/>
    </source>
</evidence>
<feature type="domain" description="Pre-SET" evidence="18">
    <location>
        <begin position="476"/>
        <end position="562"/>
    </location>
</feature>
<keyword evidence="11" id="KW-0206">Cytoskeleton</keyword>
<evidence type="ECO:0000256" key="5">
    <source>
        <dbReference type="ARBA" id="ARBA00022454"/>
    </source>
</evidence>
<dbReference type="SUPFAM" id="SSF54236">
    <property type="entry name" value="Ubiquitin-like"/>
    <property type="match status" value="1"/>
</dbReference>
<dbReference type="InterPro" id="IPR001478">
    <property type="entry name" value="PDZ"/>
</dbReference>
<dbReference type="FunFam" id="2.30.29.30:FF:000002">
    <property type="entry name" value="Band 4.1-like protein 5 isoform 1"/>
    <property type="match status" value="1"/>
</dbReference>
<evidence type="ECO:0000256" key="7">
    <source>
        <dbReference type="ARBA" id="ARBA00022603"/>
    </source>
</evidence>
<dbReference type="Gene3D" id="3.10.20.90">
    <property type="entry name" value="Phosphatidylinositol 3-kinase Catalytic Subunit, Chain A, domain 1"/>
    <property type="match status" value="1"/>
</dbReference>
<dbReference type="Pfam" id="PF00595">
    <property type="entry name" value="PDZ"/>
    <property type="match status" value="1"/>
</dbReference>
<evidence type="ECO:0000256" key="3">
    <source>
        <dbReference type="ARBA" id="ARBA00009649"/>
    </source>
</evidence>
<dbReference type="InterPro" id="IPR018979">
    <property type="entry name" value="FERM_N"/>
</dbReference>
<dbReference type="GO" id="GO:0005694">
    <property type="term" value="C:chromosome"/>
    <property type="evidence" value="ECO:0007669"/>
    <property type="project" value="UniProtKB-SubCell"/>
</dbReference>
<dbReference type="Pfam" id="PF18359">
    <property type="entry name" value="Tudor_5"/>
    <property type="match status" value="1"/>
</dbReference>
<dbReference type="GO" id="GO:0005856">
    <property type="term" value="C:cytoskeleton"/>
    <property type="evidence" value="ECO:0007669"/>
    <property type="project" value="UniProtKB-SubCell"/>
</dbReference>
<dbReference type="Pfam" id="PF00102">
    <property type="entry name" value="Y_phosphatase"/>
    <property type="match status" value="1"/>
</dbReference>
<evidence type="ECO:0000259" key="15">
    <source>
        <dbReference type="PROSITE" id="PS50057"/>
    </source>
</evidence>
<dbReference type="SMART" id="SM00317">
    <property type="entry name" value="SET"/>
    <property type="match status" value="2"/>
</dbReference>
<dbReference type="SUPFAM" id="SSF50156">
    <property type="entry name" value="PDZ domain-like"/>
    <property type="match status" value="1"/>
</dbReference>
<dbReference type="InterPro" id="IPR018980">
    <property type="entry name" value="FERM_PH-like_C"/>
</dbReference>
<feature type="compositionally biased region" description="Acidic residues" evidence="12">
    <location>
        <begin position="661"/>
        <end position="677"/>
    </location>
</feature>
<dbReference type="InterPro" id="IPR003595">
    <property type="entry name" value="Tyr_Pase_cat"/>
</dbReference>
<dbReference type="InterPro" id="IPR046341">
    <property type="entry name" value="SET_dom_sf"/>
</dbReference>
<feature type="region of interest" description="Disordered" evidence="12">
    <location>
        <begin position="2037"/>
        <end position="2062"/>
    </location>
</feature>
<dbReference type="InterPro" id="IPR019747">
    <property type="entry name" value="FERM_CS"/>
</dbReference>
<evidence type="ECO:0000259" key="17">
    <source>
        <dbReference type="PROSITE" id="PS50280"/>
    </source>
</evidence>
<feature type="compositionally biased region" description="Low complexity" evidence="12">
    <location>
        <begin position="2104"/>
        <end position="2116"/>
    </location>
</feature>
<evidence type="ECO:0000259" key="14">
    <source>
        <dbReference type="PROSITE" id="PS50056"/>
    </source>
</evidence>
<dbReference type="InterPro" id="IPR000387">
    <property type="entry name" value="Tyr_Pase_dom"/>
</dbReference>
<dbReference type="SUPFAM" id="SSF50729">
    <property type="entry name" value="PH domain-like"/>
    <property type="match status" value="1"/>
</dbReference>
<dbReference type="EC" id="3.1.3.48" evidence="4"/>
<protein>
    <recommendedName>
        <fullName evidence="4">protein-tyrosine-phosphatase</fullName>
        <ecNumber evidence="4">3.1.3.48</ecNumber>
    </recommendedName>
</protein>
<evidence type="ECO:0000313" key="19">
    <source>
        <dbReference type="EMBL" id="CAF4236627.1"/>
    </source>
</evidence>
<dbReference type="InterPro" id="IPR000299">
    <property type="entry name" value="FERM_domain"/>
</dbReference>
<dbReference type="SMART" id="SM00404">
    <property type="entry name" value="PTPc_motif"/>
    <property type="match status" value="1"/>
</dbReference>
<sequence>MKFEYERQNKENYQYIPLQVIVDDEENSSDDCFIIESSDPTTPSLSRNDPNFHLLLTNALPHTLSRRTNLLLIYENRTLDVQIVDPVVNLEKQERLTISHLNYLYSIPKRHLYLSMCLNIEHVAIPEQTRIMYKLSSTSKTFSLGFICEIPSLYNYQRYLILFDDGTATYTTNNNTIYACLCQDFERNLRSIESTMLRQNLEKLIYNKNSNKRKFQLQDEVRVKKFDDKYHNARMIDTDCSIVKLKFYERQAQTEIWMHLDSLLIDDAEIASVDIASPVILQNKRKCEEILPISQPPPPPLRVSTRTSLSNLYQSHQCSRYCVLTAEENFAPHNITENPYTLPLSCGWTYFHIDRHGEGQFTKKPSTRKKLPFSSTYLYRSPCGRSFLTLDEIEEYLFQTDSKLTIKFFVNDRVTRLESCLKYNSKYILNEDISQGKEHVKIPIYNENNLELPEEFTYVTQTPSKLKISSDTSTMTCCSCTDNCRDRMKCSCWLKTFEQARLNGNEQIRSWRRRKLSMEKMISRFGYIHQRLKVPVWSGIYECNSKCSCHAKQCTNRLVQHSLHQQLQLFHTTTKGWALRVLHDIPHGSFINAYVGELINGDMAAHRDFKYLAILDHQSHLKTNDNKSRQQALKNNFNDVLNAKTLIPVKKCIRLSHDGQPSDDDDDDDDDDDHEEDEDSCFIIDAKHYGSISRFYNHSCKPNVEIQNIFINSHDPRFPVIALFACRHIRAGEEICWDYNYKVGCMPNNMNFVCQEQNKENNSLLNRTNKFITDINHRSTSSTSIFNNGHSIGPIIPPGKQPVSQDIEVIVLDDDSDVEPIGISNITTHETNNSDVLKTLISTLDTNTELIHVKPNSSTQICTAALNYSKLVETSIILVNHYPIASTECIIKRYLYLSKPCQSLSIPTRIRIYNRSLSLLGFIIEEPSSIENLNRYLIIYDNYTANYHSPMDFHLCLCQNFEKHMLNFDNCELRSYYQRAFQNFNTSKRSSTSIGTIIRVRKFGSQYHNARIIDKDCSLIKICFFERKSQTEMWIHSNSSLIDSTQNLLLSTKLAISSFESHNLTQEIIITDLDLDLSRLRKRKTSGNNINEGRKKLRDRSNTKQTQISQRQSSSSSDEIPSASRANMLTAYYTNILLPKFRMLNNLPSIPHKCNRQCVFLAEEKFHINKIHTNPFLLPFECRWSIIDGKPRSYRTPCRRTLQSLENIEEYLYRTKSKLSIKFFVNDLVTRFTPPIDKFDEKFIMINDLSCGQENIHVTVYNDIDNTKPDSFTYITQIRPFDNRIYAAFNDTNSTSCCDCTDKDRMKCACYRKTLNQALLNHDPLVVEKQKNRCTLSYIMKSIGYERKRLLNPVSSGIYECNSKCSCHHQHCTNRLVQQGLFAQLQLFKDKDKGWGLRTLHDLPRGTFICQYVGELITSDQGHERAQTMDDKYQTSLDLVKQIHYDVNNDEDDDDDDEPYVIDGSLYSNLGKYFNHSCNPNMYIQNVFIESHDLHFPNLALFTRTRVKAGEEFKLAAPFVQQQNATRSDTKKFVLSSAATATAGATAITTASLSSSQSLSQSTDDSSIATVAMTQPSSTSLLSDIVRQKSTTSPSNNCSSIQLQDDTSSSSSSNKTRLLQRMISLRRSSSSKPSTPILSSHVSSTSSSCRSYNVRAFEIARDRNLRHYPCIIHFLDDTERTFHVDRRSKGIDLLNEVYDYLDLSIERKYFGLLIEDLTQDFAYRWLDSTKTLKKQLTTTMSQYHLYFKVRFFLTDPSTQIDDEFTKYLYVLQIKKELLSGKMWCPRSTAAILASYIVQSELGDYDPEEHRQGYLEDFRFVPFQNPDFEKEVEQYHKEHGGQSPADAEVNYLRVVSSLDMYGVELHKASVKVSTTNDTVNNSVVELYVGVCAIGISVFQNSTKLNTFPWDRITKISFKRRTFYIQLVKSLNEDEIPSPLSIMNAPDDNSIVFTLRSYRCCKYLWKSCVDHHTFFRLTSIPQSPKKFFHFANKFRHRQVLIISYANISTCFSIFSSNDVVPNGLLIEANSRKPKVFERVSSRRSFRTATNGSSTLPASTSNNTLSLTRNSNLKTVLFLSSSSVSISKSDKLFSTRSPPPPKPPRQPLNSSKNSPSSNNALIEANEYKPKNATLPRKNNYRNSLEMSNGISHAEDDNATKENSDAIVIKLQPDNDGRYGFNVKGGGDEHTPIVVSRIALDTPANRASLHEGDQIISINHIDIQHHSHEEVVNMIRQSRERPSGELELLIRPLKQFHLASNDDNDVDVEHTYDNSFLNLNQKDPLELSLEALRDDIATGHLIEQYETLQRRKEGFTFEIAASQINYYRNRYKDVLPYDQTRVILKSSSDSDYINANFINIPIRSTDMVNRYIATQGPMPTTCEAFWTMIWEQQCTLLIMLTTLFENGRIKCHQYWPNVLETDDYGLCSIRCRRERKENQLIYREFFLTNKETNEERIVYQIQTETWPDHGVPNDYSSFVEFVLEIRELRKSKKHLPILVHCSAGIGRTGVLILMETALCLIEANQPIFPLDIVQQMREQRLGMIQTASQYQFACGAVLYAYDQGLVQVNRT</sequence>
<dbReference type="InterPro" id="IPR000242">
    <property type="entry name" value="PTP_cat"/>
</dbReference>
<proteinExistence type="inferred from homology"/>
<feature type="compositionally biased region" description="Pro residues" evidence="12">
    <location>
        <begin position="2094"/>
        <end position="2103"/>
    </location>
</feature>
<feature type="region of interest" description="Disordered" evidence="12">
    <location>
        <begin position="2086"/>
        <end position="2116"/>
    </location>
</feature>
<dbReference type="SMART" id="SM00468">
    <property type="entry name" value="PreSET"/>
    <property type="match status" value="2"/>
</dbReference>
<dbReference type="GO" id="GO:0016020">
    <property type="term" value="C:membrane"/>
    <property type="evidence" value="ECO:0007669"/>
    <property type="project" value="UniProtKB-ARBA"/>
</dbReference>
<dbReference type="GO" id="GO:0008270">
    <property type="term" value="F:zinc ion binding"/>
    <property type="evidence" value="ECO:0007669"/>
    <property type="project" value="InterPro"/>
</dbReference>
<evidence type="ECO:0000256" key="12">
    <source>
        <dbReference type="SAM" id="MobiDB-lite"/>
    </source>
</evidence>
<reference evidence="19" key="1">
    <citation type="submission" date="2021-02" db="EMBL/GenBank/DDBJ databases">
        <authorList>
            <person name="Nowell W R."/>
        </authorList>
    </citation>
    <scope>NUCLEOTIDE SEQUENCE</scope>
</reference>
<dbReference type="FunFam" id="1.20.80.10:FF:000003">
    <property type="entry name" value="Tyrosine-protein phosphatase non-receptor type 4"/>
    <property type="match status" value="1"/>
</dbReference>
<dbReference type="SMART" id="SM00228">
    <property type="entry name" value="PDZ"/>
    <property type="match status" value="1"/>
</dbReference>
<dbReference type="PROSITE" id="PS50280">
    <property type="entry name" value="SET"/>
    <property type="match status" value="2"/>
</dbReference>
<feature type="region of interest" description="Disordered" evidence="12">
    <location>
        <begin position="1590"/>
        <end position="1615"/>
    </location>
</feature>
<organism evidence="19 20">
    <name type="scientific">Rotaria socialis</name>
    <dbReference type="NCBI Taxonomy" id="392032"/>
    <lineage>
        <taxon>Eukaryota</taxon>
        <taxon>Metazoa</taxon>
        <taxon>Spiralia</taxon>
        <taxon>Gnathifera</taxon>
        <taxon>Rotifera</taxon>
        <taxon>Eurotatoria</taxon>
        <taxon>Bdelloidea</taxon>
        <taxon>Philodinida</taxon>
        <taxon>Philodinidae</taxon>
        <taxon>Rotaria</taxon>
    </lineage>
</organism>
<evidence type="ECO:0000256" key="6">
    <source>
        <dbReference type="ARBA" id="ARBA00022490"/>
    </source>
</evidence>
<dbReference type="PROSITE" id="PS50057">
    <property type="entry name" value="FERM_3"/>
    <property type="match status" value="1"/>
</dbReference>
<feature type="domain" description="Tyrosine-protein phosphatase" evidence="13">
    <location>
        <begin position="2297"/>
        <end position="2556"/>
    </location>
</feature>
<dbReference type="Gene3D" id="3.90.190.10">
    <property type="entry name" value="Protein tyrosine phosphatase superfamily"/>
    <property type="match status" value="1"/>
</dbReference>
<dbReference type="InterPro" id="IPR014352">
    <property type="entry name" value="FERM/acyl-CoA-bd_prot_sf"/>
</dbReference>
<dbReference type="Pfam" id="PF09380">
    <property type="entry name" value="FERM_C"/>
    <property type="match status" value="1"/>
</dbReference>
<dbReference type="GO" id="GO:0042054">
    <property type="term" value="F:histone methyltransferase activity"/>
    <property type="evidence" value="ECO:0007669"/>
    <property type="project" value="InterPro"/>
</dbReference>
<dbReference type="PANTHER" id="PTHR45706">
    <property type="entry name" value="TYROSINE-PROTEIN PHOSPHATASE"/>
    <property type="match status" value="1"/>
</dbReference>
<dbReference type="PROSITE" id="PS00383">
    <property type="entry name" value="TYR_PHOSPHATASE_1"/>
    <property type="match status" value="1"/>
</dbReference>
<dbReference type="GO" id="GO:0004725">
    <property type="term" value="F:protein tyrosine phosphatase activity"/>
    <property type="evidence" value="ECO:0007669"/>
    <property type="project" value="UniProtKB-EC"/>
</dbReference>
<dbReference type="InterPro" id="IPR029071">
    <property type="entry name" value="Ubiquitin-like_domsf"/>
</dbReference>
<evidence type="ECO:0000259" key="13">
    <source>
        <dbReference type="PROSITE" id="PS50055"/>
    </source>
</evidence>
<evidence type="ECO:0000256" key="10">
    <source>
        <dbReference type="ARBA" id="ARBA00022912"/>
    </source>
</evidence>
<dbReference type="InterPro" id="IPR011993">
    <property type="entry name" value="PH-like_dom_sf"/>
</dbReference>
<feature type="domain" description="SET" evidence="17">
    <location>
        <begin position="1383"/>
        <end position="1518"/>
    </location>
</feature>
<dbReference type="Pfam" id="PF00373">
    <property type="entry name" value="FERM_M"/>
    <property type="match status" value="1"/>
</dbReference>
<evidence type="ECO:0000256" key="4">
    <source>
        <dbReference type="ARBA" id="ARBA00013064"/>
    </source>
</evidence>
<feature type="compositionally biased region" description="Low complexity" evidence="12">
    <location>
        <begin position="2050"/>
        <end position="2062"/>
    </location>
</feature>
<gene>
    <name evidence="19" type="ORF">HFQ381_LOCUS9577</name>
</gene>
<dbReference type="InterPro" id="IPR007728">
    <property type="entry name" value="Pre-SET_dom"/>
</dbReference>
<evidence type="ECO:0000259" key="16">
    <source>
        <dbReference type="PROSITE" id="PS50106"/>
    </source>
</evidence>
<dbReference type="Gene3D" id="2.30.29.30">
    <property type="entry name" value="Pleckstrin-homology domain (PH domain)/Phosphotyrosine-binding domain (PTB)"/>
    <property type="match status" value="1"/>
</dbReference>
<dbReference type="Gene3D" id="2.30.42.10">
    <property type="match status" value="1"/>
</dbReference>
<evidence type="ECO:0000256" key="2">
    <source>
        <dbReference type="ARBA" id="ARBA00004286"/>
    </source>
</evidence>
<feature type="region of interest" description="Disordered" evidence="12">
    <location>
        <begin position="655"/>
        <end position="677"/>
    </location>
</feature>
<comment type="similarity">
    <text evidence="3">Belongs to the protein-tyrosine phosphatase family. Non-receptor class subfamily.</text>
</comment>
<dbReference type="PROSITE" id="PS50056">
    <property type="entry name" value="TYR_PHOSPHATASE_2"/>
    <property type="match status" value="1"/>
</dbReference>
<dbReference type="PRINTS" id="PR00700">
    <property type="entry name" value="PRTYPHPHTASE"/>
</dbReference>
<keyword evidence="5" id="KW-0158">Chromosome</keyword>
<feature type="domain" description="SET" evidence="17">
    <location>
        <begin position="565"/>
        <end position="740"/>
    </location>
</feature>
<feature type="compositionally biased region" description="Low complexity" evidence="12">
    <location>
        <begin position="1105"/>
        <end position="1122"/>
    </location>
</feature>
<dbReference type="PROSITE" id="PS00661">
    <property type="entry name" value="FERM_2"/>
    <property type="match status" value="1"/>
</dbReference>
<dbReference type="Gene3D" id="2.170.270.10">
    <property type="entry name" value="SET domain"/>
    <property type="match status" value="2"/>
</dbReference>
<dbReference type="InterPro" id="IPR041291">
    <property type="entry name" value="TUDOR_5"/>
</dbReference>
<keyword evidence="8" id="KW-0949">S-adenosyl-L-methionine</keyword>
<dbReference type="GO" id="GO:0032259">
    <property type="term" value="P:methylation"/>
    <property type="evidence" value="ECO:0007669"/>
    <property type="project" value="UniProtKB-KW"/>
</dbReference>
<evidence type="ECO:0000256" key="11">
    <source>
        <dbReference type="ARBA" id="ARBA00023212"/>
    </source>
</evidence>
<dbReference type="Pfam" id="PF00856">
    <property type="entry name" value="SET"/>
    <property type="match status" value="2"/>
</dbReference>
<dbReference type="InterPro" id="IPR019749">
    <property type="entry name" value="Band_41_domain"/>
</dbReference>
<dbReference type="PROSITE" id="PS00660">
    <property type="entry name" value="FERM_1"/>
    <property type="match status" value="1"/>
</dbReference>
<evidence type="ECO:0000259" key="18">
    <source>
        <dbReference type="PROSITE" id="PS50867"/>
    </source>
</evidence>
<dbReference type="SMART" id="SM00194">
    <property type="entry name" value="PTPc"/>
    <property type="match status" value="1"/>
</dbReference>
<comment type="caution">
    <text evidence="19">The sequence shown here is derived from an EMBL/GenBank/DDBJ whole genome shotgun (WGS) entry which is preliminary data.</text>
</comment>
<dbReference type="InterPro" id="IPR019748">
    <property type="entry name" value="FERM_central"/>
</dbReference>
<name>A0A820DR92_9BILA</name>
<feature type="domain" description="Tyrosine specific protein phosphatases" evidence="14">
    <location>
        <begin position="2472"/>
        <end position="2547"/>
    </location>
</feature>
<feature type="domain" description="FERM" evidence="15">
    <location>
        <begin position="1668"/>
        <end position="1977"/>
    </location>
</feature>
<dbReference type="PROSITE" id="PS50055">
    <property type="entry name" value="TYR_PHOSPHATASE_PTP"/>
    <property type="match status" value="1"/>
</dbReference>
<dbReference type="Proteomes" id="UP000663851">
    <property type="component" value="Unassembled WGS sequence"/>
</dbReference>
<dbReference type="PROSITE" id="PS50867">
    <property type="entry name" value="PRE_SET"/>
    <property type="match status" value="2"/>
</dbReference>
<feature type="domain" description="PDZ" evidence="16">
    <location>
        <begin position="2164"/>
        <end position="2234"/>
    </location>
</feature>
<dbReference type="SUPFAM" id="SSF82199">
    <property type="entry name" value="SET domain"/>
    <property type="match status" value="2"/>
</dbReference>
<feature type="compositionally biased region" description="Polar residues" evidence="12">
    <location>
        <begin position="1590"/>
        <end position="1607"/>
    </location>
</feature>
<accession>A0A820DR92</accession>
<dbReference type="CDD" id="cd14473">
    <property type="entry name" value="FERM_B-lobe"/>
    <property type="match status" value="1"/>
</dbReference>
<dbReference type="Gene3D" id="1.20.80.10">
    <property type="match status" value="1"/>
</dbReference>
<evidence type="ECO:0000256" key="9">
    <source>
        <dbReference type="ARBA" id="ARBA00022801"/>
    </source>
</evidence>
<evidence type="ECO:0000313" key="20">
    <source>
        <dbReference type="Proteomes" id="UP000663851"/>
    </source>
</evidence>
<dbReference type="PRINTS" id="PR00935">
    <property type="entry name" value="BAND41"/>
</dbReference>
<dbReference type="PROSITE" id="PS50106">
    <property type="entry name" value="PDZ"/>
    <property type="match status" value="1"/>
</dbReference>
<comment type="subcellular location">
    <subcellularLocation>
        <location evidence="2">Chromosome</location>
    </subcellularLocation>
    <subcellularLocation>
        <location evidence="1">Cytoplasm</location>
        <location evidence="1">Cytoskeleton</location>
    </subcellularLocation>
</comment>